<organism evidence="3 4">
    <name type="scientific">Hallella mizrahii</name>
    <dbReference type="NCBI Taxonomy" id="2606637"/>
    <lineage>
        <taxon>Bacteria</taxon>
        <taxon>Pseudomonadati</taxon>
        <taxon>Bacteroidota</taxon>
        <taxon>Bacteroidia</taxon>
        <taxon>Bacteroidales</taxon>
        <taxon>Prevotellaceae</taxon>
        <taxon>Hallella</taxon>
    </lineage>
</organism>
<reference evidence="3 4" key="1">
    <citation type="submission" date="2019-08" db="EMBL/GenBank/DDBJ databases">
        <title>In-depth cultivation of the pig gut microbiome towards novel bacterial diversity and tailored functional studies.</title>
        <authorList>
            <person name="Wylensek D."/>
            <person name="Hitch T.C.A."/>
            <person name="Clavel T."/>
        </authorList>
    </citation>
    <scope>NUCLEOTIDE SEQUENCE [LARGE SCALE GENOMIC DNA]</scope>
    <source>
        <strain evidence="3 4">LKV-178-WT-2A</strain>
    </source>
</reference>
<comment type="caution">
    <text evidence="3">The sequence shown here is derived from an EMBL/GenBank/DDBJ whole genome shotgun (WGS) entry which is preliminary data.</text>
</comment>
<feature type="transmembrane region" description="Helical" evidence="2">
    <location>
        <begin position="65"/>
        <end position="86"/>
    </location>
</feature>
<evidence type="ECO:0000256" key="2">
    <source>
        <dbReference type="SAM" id="Phobius"/>
    </source>
</evidence>
<keyword evidence="1" id="KW-0175">Coiled coil</keyword>
<dbReference type="Proteomes" id="UP000438914">
    <property type="component" value="Unassembled WGS sequence"/>
</dbReference>
<feature type="coiled-coil region" evidence="1">
    <location>
        <begin position="88"/>
        <end position="115"/>
    </location>
</feature>
<dbReference type="EMBL" id="VUNG01000046">
    <property type="protein sequence ID" value="MST85662.1"/>
    <property type="molecule type" value="Genomic_DNA"/>
</dbReference>
<sequence length="233" mass="26039">MGTALLAMCFCAVSLLLALFVSLSPISEKAKIRILYAGAVASFIAVPLMDRYIAGLNNFPAEMRYRGVLVFVNAVCCFCFIMAFMIKYQAVKKKVDTLEQTVEQLEHERATAMVQSVNEDKLQKVEDSLEWFAKRISVFTKEEQDAINACAIAFAERNQINDPKIPIAVNPLYSQASLMQDGSQAFFYIGKSRKDISAFLATVFASYFPTGESFVYKKMPGEKEASRRGLGER</sequence>
<keyword evidence="2" id="KW-1133">Transmembrane helix</keyword>
<keyword evidence="4" id="KW-1185">Reference proteome</keyword>
<name>A0A7K0KIK5_9BACT</name>
<dbReference type="RefSeq" id="WP_154535249.1">
    <property type="nucleotide sequence ID" value="NZ_VUNG01000046.1"/>
</dbReference>
<proteinExistence type="predicted"/>
<feature type="transmembrane region" description="Helical" evidence="2">
    <location>
        <begin position="33"/>
        <end position="53"/>
    </location>
</feature>
<evidence type="ECO:0000313" key="3">
    <source>
        <dbReference type="EMBL" id="MST85662.1"/>
    </source>
</evidence>
<accession>A0A7K0KIK5</accession>
<dbReference type="AlphaFoldDB" id="A0A7K0KIK5"/>
<gene>
    <name evidence="3" type="ORF">FYJ73_13490</name>
</gene>
<keyword evidence="2" id="KW-0472">Membrane</keyword>
<protein>
    <submittedName>
        <fullName evidence="3">Uncharacterized protein</fullName>
    </submittedName>
</protein>
<keyword evidence="2" id="KW-0812">Transmembrane</keyword>
<evidence type="ECO:0000313" key="4">
    <source>
        <dbReference type="Proteomes" id="UP000438914"/>
    </source>
</evidence>
<evidence type="ECO:0000256" key="1">
    <source>
        <dbReference type="SAM" id="Coils"/>
    </source>
</evidence>